<organism evidence="2 3">
    <name type="scientific">Kineosporia babensis</name>
    <dbReference type="NCBI Taxonomy" id="499548"/>
    <lineage>
        <taxon>Bacteria</taxon>
        <taxon>Bacillati</taxon>
        <taxon>Actinomycetota</taxon>
        <taxon>Actinomycetes</taxon>
        <taxon>Kineosporiales</taxon>
        <taxon>Kineosporiaceae</taxon>
        <taxon>Kineosporia</taxon>
    </lineage>
</organism>
<dbReference type="Gene3D" id="1.10.260.40">
    <property type="entry name" value="lambda repressor-like DNA-binding domains"/>
    <property type="match status" value="1"/>
</dbReference>
<dbReference type="InterPro" id="IPR001387">
    <property type="entry name" value="Cro/C1-type_HTH"/>
</dbReference>
<proteinExistence type="predicted"/>
<dbReference type="EMBL" id="JAJOMB010000032">
    <property type="protein sequence ID" value="MCD5316656.1"/>
    <property type="molecule type" value="Genomic_DNA"/>
</dbReference>
<name>A0A9X1NP14_9ACTN</name>
<keyword evidence="3" id="KW-1185">Reference proteome</keyword>
<evidence type="ECO:0000313" key="2">
    <source>
        <dbReference type="EMBL" id="MCD5316656.1"/>
    </source>
</evidence>
<comment type="caution">
    <text evidence="2">The sequence shown here is derived from an EMBL/GenBank/DDBJ whole genome shotgun (WGS) entry which is preliminary data.</text>
</comment>
<gene>
    <name evidence="2" type="ORF">LR394_37735</name>
</gene>
<dbReference type="PROSITE" id="PS50943">
    <property type="entry name" value="HTH_CROC1"/>
    <property type="match status" value="1"/>
</dbReference>
<dbReference type="InterPro" id="IPR010982">
    <property type="entry name" value="Lambda_DNA-bd_dom_sf"/>
</dbReference>
<dbReference type="Pfam" id="PF13560">
    <property type="entry name" value="HTH_31"/>
    <property type="match status" value="1"/>
</dbReference>
<dbReference type="SMART" id="SM00530">
    <property type="entry name" value="HTH_XRE"/>
    <property type="match status" value="1"/>
</dbReference>
<reference evidence="2" key="1">
    <citation type="submission" date="2021-11" db="EMBL/GenBank/DDBJ databases">
        <title>Streptomyces corallinus and Kineosporia corallina sp. nov., two new coral-derived marine actinobacteria.</title>
        <authorList>
            <person name="Buangrab K."/>
            <person name="Sutthacheep M."/>
            <person name="Yeemin T."/>
            <person name="Harunari E."/>
            <person name="Igarashi Y."/>
            <person name="Sripreechasak P."/>
            <person name="Kanchanasin P."/>
            <person name="Tanasupawat S."/>
            <person name="Phongsopitanun W."/>
        </authorList>
    </citation>
    <scope>NUCLEOTIDE SEQUENCE</scope>
    <source>
        <strain evidence="2">JCM 31032</strain>
    </source>
</reference>
<evidence type="ECO:0000313" key="3">
    <source>
        <dbReference type="Proteomes" id="UP001138997"/>
    </source>
</evidence>
<feature type="domain" description="HTH cro/C1-type" evidence="1">
    <location>
        <begin position="14"/>
        <end position="68"/>
    </location>
</feature>
<accession>A0A9X1NP14</accession>
<evidence type="ECO:0000259" key="1">
    <source>
        <dbReference type="PROSITE" id="PS50943"/>
    </source>
</evidence>
<dbReference type="CDD" id="cd00093">
    <property type="entry name" value="HTH_XRE"/>
    <property type="match status" value="1"/>
</dbReference>
<dbReference type="Proteomes" id="UP001138997">
    <property type="component" value="Unassembled WGS sequence"/>
</dbReference>
<dbReference type="Pfam" id="PF19054">
    <property type="entry name" value="DUF5753"/>
    <property type="match status" value="1"/>
</dbReference>
<dbReference type="RefSeq" id="WP_231449506.1">
    <property type="nucleotide sequence ID" value="NZ_JAJOMB010000032.1"/>
</dbReference>
<dbReference type="AlphaFoldDB" id="A0A9X1NP14"/>
<protein>
    <submittedName>
        <fullName evidence="2">Helix-turn-helix domain-containing protein</fullName>
    </submittedName>
</protein>
<sequence>MSPTVRRRRLTAELKRLREASGLTIDEVAQDIGVSKSALSRIENGLVGVKLPVLRALFRVYEVTGQQAEFLERLSSQAAQKGWWQYFAAETVELDATKTLIGLEEEASTVNDFSLTFLSGLLQTRDYARAVIRGATLDASDEGVENGVQMRLRRQQRLGDLRLWSVIAEEALMRPIGGPQVMRAQIEHLIAKAQSRRITVQVLAKEHREHPGITGPFVILGLEPPLNLKAVYLEGNLWDACLEGPDEVALYERTFDVLRAMALSPQESLERLQTNLENFT</sequence>
<dbReference type="GO" id="GO:0003677">
    <property type="term" value="F:DNA binding"/>
    <property type="evidence" value="ECO:0007669"/>
    <property type="project" value="InterPro"/>
</dbReference>
<dbReference type="InterPro" id="IPR043917">
    <property type="entry name" value="DUF5753"/>
</dbReference>
<dbReference type="SUPFAM" id="SSF47413">
    <property type="entry name" value="lambda repressor-like DNA-binding domains"/>
    <property type="match status" value="1"/>
</dbReference>